<dbReference type="Proteomes" id="UP001595858">
    <property type="component" value="Unassembled WGS sequence"/>
</dbReference>
<feature type="region of interest" description="Disordered" evidence="2">
    <location>
        <begin position="51"/>
        <end position="128"/>
    </location>
</feature>
<evidence type="ECO:0000313" key="5">
    <source>
        <dbReference type="Proteomes" id="UP001595858"/>
    </source>
</evidence>
<feature type="compositionally biased region" description="Acidic residues" evidence="2">
    <location>
        <begin position="109"/>
        <end position="120"/>
    </location>
</feature>
<protein>
    <submittedName>
        <fullName evidence="4">Histone-like nucleoid-structuring protein Lsr2</fullName>
    </submittedName>
</protein>
<dbReference type="InterPro" id="IPR055370">
    <property type="entry name" value="Lsr2_DNA-bd"/>
</dbReference>
<accession>A0ABV9SSP7</accession>
<comment type="caution">
    <text evidence="4">The sequence shown here is derived from an EMBL/GenBank/DDBJ whole genome shotgun (WGS) entry which is preliminary data.</text>
</comment>
<proteinExistence type="predicted"/>
<sequence>MSEPKLLIARTSAVITEGRRSYRIKRGQTVVRADDPVVRGREHLFRELTVTRLGHRATAEPTPPRPARTMEDATAVPGRPREADVTAGAPVEPEPEQPREEPAEQSAEAADEPASEEEAPEPSTREVRAWARENGMDVPSRGRVPDEVVAAYKRAHGHGW</sequence>
<evidence type="ECO:0000256" key="1">
    <source>
        <dbReference type="ARBA" id="ARBA00023125"/>
    </source>
</evidence>
<keyword evidence="5" id="KW-1185">Reference proteome</keyword>
<organism evidence="4 5">
    <name type="scientific">Streptomonospora arabica</name>
    <dbReference type="NCBI Taxonomy" id="412417"/>
    <lineage>
        <taxon>Bacteria</taxon>
        <taxon>Bacillati</taxon>
        <taxon>Actinomycetota</taxon>
        <taxon>Actinomycetes</taxon>
        <taxon>Streptosporangiales</taxon>
        <taxon>Nocardiopsidaceae</taxon>
        <taxon>Streptomonospora</taxon>
    </lineage>
</organism>
<reference evidence="5" key="1">
    <citation type="journal article" date="2019" name="Int. J. Syst. Evol. Microbiol.">
        <title>The Global Catalogue of Microorganisms (GCM) 10K type strain sequencing project: providing services to taxonomists for standard genome sequencing and annotation.</title>
        <authorList>
            <consortium name="The Broad Institute Genomics Platform"/>
            <consortium name="The Broad Institute Genome Sequencing Center for Infectious Disease"/>
            <person name="Wu L."/>
            <person name="Ma J."/>
        </authorList>
    </citation>
    <scope>NUCLEOTIDE SEQUENCE [LARGE SCALE GENOMIC DNA]</scope>
    <source>
        <strain evidence="5">CGMCC 4.7304</strain>
    </source>
</reference>
<dbReference type="EMBL" id="JBHSIY010000028">
    <property type="protein sequence ID" value="MFC4869328.1"/>
    <property type="molecule type" value="Genomic_DNA"/>
</dbReference>
<evidence type="ECO:0000313" key="4">
    <source>
        <dbReference type="EMBL" id="MFC4869328.1"/>
    </source>
</evidence>
<dbReference type="InterPro" id="IPR036625">
    <property type="entry name" value="E3-bd_dom_sf"/>
</dbReference>
<keyword evidence="1" id="KW-0238">DNA-binding</keyword>
<dbReference type="RefSeq" id="WP_344142997.1">
    <property type="nucleotide sequence ID" value="NZ_BAAAQI010000006.1"/>
</dbReference>
<evidence type="ECO:0000256" key="2">
    <source>
        <dbReference type="SAM" id="MobiDB-lite"/>
    </source>
</evidence>
<dbReference type="Pfam" id="PF23359">
    <property type="entry name" value="Lsr2_DNA-bd"/>
    <property type="match status" value="1"/>
</dbReference>
<evidence type="ECO:0000259" key="3">
    <source>
        <dbReference type="Pfam" id="PF23359"/>
    </source>
</evidence>
<dbReference type="Gene3D" id="4.10.320.10">
    <property type="entry name" value="E3-binding domain"/>
    <property type="match status" value="1"/>
</dbReference>
<name>A0ABV9SSP7_9ACTN</name>
<gene>
    <name evidence="4" type="ORF">ACFPCZ_22060</name>
</gene>
<feature type="domain" description="Lsr2 DNA-binding" evidence="3">
    <location>
        <begin position="122"/>
        <end position="155"/>
    </location>
</feature>